<accession>A0A1G2QGI7</accession>
<evidence type="ECO:0000313" key="3">
    <source>
        <dbReference type="Proteomes" id="UP000177043"/>
    </source>
</evidence>
<protein>
    <submittedName>
        <fullName evidence="2">Uncharacterized protein</fullName>
    </submittedName>
</protein>
<keyword evidence="1" id="KW-0812">Transmembrane</keyword>
<evidence type="ECO:0000256" key="1">
    <source>
        <dbReference type="SAM" id="Phobius"/>
    </source>
</evidence>
<name>A0A1G2QGI7_9BACT</name>
<dbReference type="Proteomes" id="UP000177043">
    <property type="component" value="Unassembled WGS sequence"/>
</dbReference>
<dbReference type="STRING" id="1802438.A2571_03490"/>
<feature type="transmembrane region" description="Helical" evidence="1">
    <location>
        <begin position="7"/>
        <end position="31"/>
    </location>
</feature>
<keyword evidence="1" id="KW-0472">Membrane</keyword>
<proteinExistence type="predicted"/>
<organism evidence="2 3">
    <name type="scientific">Candidatus Vogelbacteria bacterium RIFOXYD1_FULL_44_32</name>
    <dbReference type="NCBI Taxonomy" id="1802438"/>
    <lineage>
        <taxon>Bacteria</taxon>
        <taxon>Candidatus Vogeliibacteriota</taxon>
    </lineage>
</organism>
<sequence>MKYNQGFLTMGLVIGVIIVLGLVGAVGVGYMEYNKEYTSVKIDLADIPKKGDLTTIPKTVEKEGIATEKSVVKVETKVANPVPLKVLTKKYTHPFGIYSFSYPASWELAEENSYVSSQWKDNLKPGFVFQVSYMSLSDYFQFTTDAKPTANLLGRRTWIATTIMSETPSYVVDSGIPLSLSSGKTDTLAIVFTASSYDDTVWQVIKSTVIGSSINQTAFATSVAKDWKEAENVADSVEVISKLGSLAYAIELYFDDRNKSYKGACLTDDRRTSVPSSRESILESISPDNYKCIDSQDSYAVSVLLKSGRYYCIDSTGYKEYVSGLNTGTSCKK</sequence>
<comment type="caution">
    <text evidence="2">The sequence shown here is derived from an EMBL/GenBank/DDBJ whole genome shotgun (WGS) entry which is preliminary data.</text>
</comment>
<keyword evidence="1" id="KW-1133">Transmembrane helix</keyword>
<dbReference type="EMBL" id="MHTJ01000001">
    <property type="protein sequence ID" value="OHA59071.1"/>
    <property type="molecule type" value="Genomic_DNA"/>
</dbReference>
<gene>
    <name evidence="2" type="ORF">A2571_03490</name>
</gene>
<reference evidence="2 3" key="1">
    <citation type="journal article" date="2016" name="Nat. Commun.">
        <title>Thousands of microbial genomes shed light on interconnected biogeochemical processes in an aquifer system.</title>
        <authorList>
            <person name="Anantharaman K."/>
            <person name="Brown C.T."/>
            <person name="Hug L.A."/>
            <person name="Sharon I."/>
            <person name="Castelle C.J."/>
            <person name="Probst A.J."/>
            <person name="Thomas B.C."/>
            <person name="Singh A."/>
            <person name="Wilkins M.J."/>
            <person name="Karaoz U."/>
            <person name="Brodie E.L."/>
            <person name="Williams K.H."/>
            <person name="Hubbard S.S."/>
            <person name="Banfield J.F."/>
        </authorList>
    </citation>
    <scope>NUCLEOTIDE SEQUENCE [LARGE SCALE GENOMIC DNA]</scope>
</reference>
<evidence type="ECO:0000313" key="2">
    <source>
        <dbReference type="EMBL" id="OHA59071.1"/>
    </source>
</evidence>
<dbReference type="AlphaFoldDB" id="A0A1G2QGI7"/>